<dbReference type="Proteomes" id="UP000183047">
    <property type="component" value="Unassembled WGS sequence"/>
</dbReference>
<sequence length="102" mass="12144">MAIEKKEFFNLMHYEYGEAYFGSYKGMRYRLAREPLENVKFVPIDQRGPATLMATVWPEPYSYAKTDKKLMLSENFEVSEDGFTKAVEWINEQYEARFALYK</sequence>
<proteinExistence type="predicted"/>
<gene>
    <name evidence="1" type="ORF">SAMN02910451_00255</name>
</gene>
<reference evidence="2" key="1">
    <citation type="submission" date="2016-10" db="EMBL/GenBank/DDBJ databases">
        <authorList>
            <person name="Varghese N."/>
            <person name="Submissions S."/>
        </authorList>
    </citation>
    <scope>NUCLEOTIDE SEQUENCE [LARGE SCALE GENOMIC DNA]</scope>
    <source>
        <strain evidence="2">XBD2006</strain>
    </source>
</reference>
<name>A0A1G5AHP3_9FIRM</name>
<evidence type="ECO:0000313" key="1">
    <source>
        <dbReference type="EMBL" id="SCX77379.1"/>
    </source>
</evidence>
<dbReference type="RefSeq" id="WP_074461083.1">
    <property type="nucleotide sequence ID" value="NZ_FMUR01000003.1"/>
</dbReference>
<dbReference type="EMBL" id="FMUR01000003">
    <property type="protein sequence ID" value="SCX77379.1"/>
    <property type="molecule type" value="Genomic_DNA"/>
</dbReference>
<dbReference type="STRING" id="185008.bhn_I0803"/>
<keyword evidence="2" id="KW-1185">Reference proteome</keyword>
<evidence type="ECO:0008006" key="3">
    <source>
        <dbReference type="Google" id="ProtNLM"/>
    </source>
</evidence>
<organism evidence="1 2">
    <name type="scientific">Butyrivibrio hungatei</name>
    <dbReference type="NCBI Taxonomy" id="185008"/>
    <lineage>
        <taxon>Bacteria</taxon>
        <taxon>Bacillati</taxon>
        <taxon>Bacillota</taxon>
        <taxon>Clostridia</taxon>
        <taxon>Lachnospirales</taxon>
        <taxon>Lachnospiraceae</taxon>
        <taxon>Butyrivibrio</taxon>
    </lineage>
</organism>
<dbReference type="AlphaFoldDB" id="A0A1G5AHP3"/>
<dbReference type="OrthoDB" id="1768345at2"/>
<evidence type="ECO:0000313" key="2">
    <source>
        <dbReference type="Proteomes" id="UP000183047"/>
    </source>
</evidence>
<protein>
    <recommendedName>
        <fullName evidence="3">GNAT family acetyltransferase</fullName>
    </recommendedName>
</protein>
<accession>A0A1G5AHP3</accession>